<dbReference type="InterPro" id="IPR029472">
    <property type="entry name" value="Copia-like_N"/>
</dbReference>
<dbReference type="InterPro" id="IPR043502">
    <property type="entry name" value="DNA/RNA_pol_sf"/>
</dbReference>
<accession>A0A438FZT9</accession>
<evidence type="ECO:0000313" key="9">
    <source>
        <dbReference type="Proteomes" id="UP000288805"/>
    </source>
</evidence>
<dbReference type="PANTHER" id="PTHR11439:SF470">
    <property type="entry name" value="CYSTEINE-RICH RLK (RECEPTOR-LIKE PROTEIN KINASE) 8"/>
    <property type="match status" value="1"/>
</dbReference>
<dbReference type="Pfam" id="PF14244">
    <property type="entry name" value="Retrotran_gag_3"/>
    <property type="match status" value="1"/>
</dbReference>
<keyword evidence="1" id="KW-0064">Aspartyl protease</keyword>
<evidence type="ECO:0000256" key="1">
    <source>
        <dbReference type="ARBA" id="ARBA00022750"/>
    </source>
</evidence>
<dbReference type="CDD" id="cd09272">
    <property type="entry name" value="RNase_HI_RT_Ty1"/>
    <property type="match status" value="1"/>
</dbReference>
<feature type="region of interest" description="Disordered" evidence="2">
    <location>
        <begin position="230"/>
        <end position="297"/>
    </location>
</feature>
<evidence type="ECO:0000259" key="6">
    <source>
        <dbReference type="Pfam" id="PF14244"/>
    </source>
</evidence>
<evidence type="ECO:0000259" key="4">
    <source>
        <dbReference type="Pfam" id="PF07727"/>
    </source>
</evidence>
<feature type="domain" description="Retrovirus-related Pol polyprotein from transposon TNT 1-94-like beta-barrel" evidence="7">
    <location>
        <begin position="368"/>
        <end position="430"/>
    </location>
</feature>
<evidence type="ECO:0000259" key="5">
    <source>
        <dbReference type="Pfam" id="PF13976"/>
    </source>
</evidence>
<keyword evidence="1" id="KW-0378">Hydrolase</keyword>
<dbReference type="Pfam" id="PF03732">
    <property type="entry name" value="Retrotrans_gag"/>
    <property type="match status" value="1"/>
</dbReference>
<feature type="domain" description="Retrotransposon gag" evidence="3">
    <location>
        <begin position="101"/>
        <end position="185"/>
    </location>
</feature>
<name>A0A438FZT9_VITVI</name>
<dbReference type="InterPro" id="IPR005162">
    <property type="entry name" value="Retrotrans_gag_dom"/>
</dbReference>
<dbReference type="Pfam" id="PF07727">
    <property type="entry name" value="RVT_2"/>
    <property type="match status" value="1"/>
</dbReference>
<dbReference type="PANTHER" id="PTHR11439">
    <property type="entry name" value="GAG-POL-RELATED RETROTRANSPOSON"/>
    <property type="match status" value="1"/>
</dbReference>
<dbReference type="SUPFAM" id="SSF56672">
    <property type="entry name" value="DNA/RNA polymerases"/>
    <property type="match status" value="1"/>
</dbReference>
<dbReference type="InterPro" id="IPR054722">
    <property type="entry name" value="PolX-like_BBD"/>
</dbReference>
<keyword evidence="1" id="KW-0645">Protease</keyword>
<gene>
    <name evidence="8" type="primary">RE1_3469</name>
    <name evidence="8" type="ORF">CK203_022049</name>
</gene>
<evidence type="ECO:0000256" key="2">
    <source>
        <dbReference type="SAM" id="MobiDB-lite"/>
    </source>
</evidence>
<dbReference type="GO" id="GO:0004190">
    <property type="term" value="F:aspartic-type endopeptidase activity"/>
    <property type="evidence" value="ECO:0007669"/>
    <property type="project" value="UniProtKB-KW"/>
</dbReference>
<dbReference type="EMBL" id="QGNW01000688">
    <property type="protein sequence ID" value="RVW65476.1"/>
    <property type="molecule type" value="Genomic_DNA"/>
</dbReference>
<evidence type="ECO:0000259" key="3">
    <source>
        <dbReference type="Pfam" id="PF03732"/>
    </source>
</evidence>
<feature type="compositionally biased region" description="Polar residues" evidence="2">
    <location>
        <begin position="262"/>
        <end position="279"/>
    </location>
</feature>
<evidence type="ECO:0000259" key="7">
    <source>
        <dbReference type="Pfam" id="PF22936"/>
    </source>
</evidence>
<dbReference type="InterPro" id="IPR013103">
    <property type="entry name" value="RVT_2"/>
</dbReference>
<organism evidence="8 9">
    <name type="scientific">Vitis vinifera</name>
    <name type="common">Grape</name>
    <dbReference type="NCBI Taxonomy" id="29760"/>
    <lineage>
        <taxon>Eukaryota</taxon>
        <taxon>Viridiplantae</taxon>
        <taxon>Streptophyta</taxon>
        <taxon>Embryophyta</taxon>
        <taxon>Tracheophyta</taxon>
        <taxon>Spermatophyta</taxon>
        <taxon>Magnoliopsida</taxon>
        <taxon>eudicotyledons</taxon>
        <taxon>Gunneridae</taxon>
        <taxon>Pentapetalae</taxon>
        <taxon>rosids</taxon>
        <taxon>Vitales</taxon>
        <taxon>Vitaceae</taxon>
        <taxon>Viteae</taxon>
        <taxon>Vitis</taxon>
    </lineage>
</organism>
<feature type="compositionally biased region" description="Basic and acidic residues" evidence="2">
    <location>
        <begin position="248"/>
        <end position="260"/>
    </location>
</feature>
<dbReference type="Pfam" id="PF13976">
    <property type="entry name" value="gag_pre-integrs"/>
    <property type="match status" value="1"/>
</dbReference>
<evidence type="ECO:0000313" key="8">
    <source>
        <dbReference type="EMBL" id="RVW65476.1"/>
    </source>
</evidence>
<comment type="caution">
    <text evidence="8">The sequence shown here is derived from an EMBL/GenBank/DDBJ whole genome shotgun (WGS) entry which is preliminary data.</text>
</comment>
<reference evidence="8 9" key="1">
    <citation type="journal article" date="2018" name="PLoS Genet.">
        <title>Population sequencing reveals clonal diversity and ancestral inbreeding in the grapevine cultivar Chardonnay.</title>
        <authorList>
            <person name="Roach M.J."/>
            <person name="Johnson D.L."/>
            <person name="Bohlmann J."/>
            <person name="van Vuuren H.J."/>
            <person name="Jones S.J."/>
            <person name="Pretorius I.S."/>
            <person name="Schmidt S.A."/>
            <person name="Borneman A.R."/>
        </authorList>
    </citation>
    <scope>NUCLEOTIDE SEQUENCE [LARGE SCALE GENOMIC DNA]</scope>
    <source>
        <strain evidence="9">cv. Chardonnay</strain>
        <tissue evidence="8">Leaf</tissue>
    </source>
</reference>
<feature type="domain" description="GAG-pre-integrase" evidence="5">
    <location>
        <begin position="458"/>
        <end position="519"/>
    </location>
</feature>
<dbReference type="Proteomes" id="UP000288805">
    <property type="component" value="Unassembled WGS sequence"/>
</dbReference>
<feature type="domain" description="Reverse transcriptase Ty1/copia-type" evidence="4">
    <location>
        <begin position="528"/>
        <end position="632"/>
    </location>
</feature>
<dbReference type="Pfam" id="PF22936">
    <property type="entry name" value="Pol_BBD"/>
    <property type="match status" value="1"/>
</dbReference>
<sequence length="872" mass="97299">MAKSEIPTNFSKADLSNPYFTHHSDHPGLVLISKSLNGDNYSAWKRAMILALNSKNKLGFVNGSIKAPSEEIDPEGYATWSRCNDMVHSWIVNTLNPEIADSVIYYSTAHEVWEDLCERFSQSNAPRIFEIQRDIACLRQEQLSVSAYYTKLKGLWDELASYNVAAHGAQQDQQKLMQFLMGLNESYSAIRGQILLMNPLPSVRQAYSSISQEEKQRLLTSTNAAAESAASAAMAVRSNGKSSTTWKDGIDRSNTRRMEPTNRPSGSQNFRENRSSQGQDGRPFFDQDRRRMGSGRGRPSARIVEIWVIGFSAANQVSEADEGKPAVALSEAQLKQLLSLLNNQDENSSSKVNAVTKPGLSKVASRNWIIDSGATDHITSSSKLLHKDKNCSLPPVLLPSGEKANIVTKGTLPLNSVYYLHDVLSVPTFKDLATRRTIGLGKQRDGLYYLVALATEKSLTNHSSSTNQPACNLAISSTDLWHSRLGHVSPSRLSFIAKNFLNFFVQSNNACPICPLAKQSRLPFEAIQSAGYAQSRADYSLFTRKQGKSFTALLIYVDDILITGNDPVSIATTKKFLHSHFHLKDLGDLKYFLGIEVSASKNGIFISQRKYALEIIEDAGLLGAAPIDTPMERGLKLSDKSDLLKDQGRYRRLVGRLIYLIVSRPDITYAVHVLSRFMHQPRKAHMEAAFRVVRYLKNAPGQGLFFSSNNDFRLRAYCDSDWAGCPLTRRSTTGYCVFLGPSLISWRSKRQKTVSLSSAEAEYRAMTGACCELTWLRYLLKDLGVLHKEPALLYCDNKAALHIAANPVFHERTRHIEMDCHYIRDKIQDGSIITRHVSSAHQLADILTKPLGKKFFAPMIRKMGVQDIHSPT</sequence>
<dbReference type="InterPro" id="IPR025724">
    <property type="entry name" value="GAG-pre-integrase_dom"/>
</dbReference>
<proteinExistence type="predicted"/>
<dbReference type="AlphaFoldDB" id="A0A438FZT9"/>
<feature type="domain" description="Retrotransposon Copia-like N-terminal" evidence="6">
    <location>
        <begin position="22"/>
        <end position="68"/>
    </location>
</feature>
<protein>
    <submittedName>
        <fullName evidence="8">Retrovirus-related Pol polyprotein from transposon RE1</fullName>
    </submittedName>
</protein>